<feature type="transmembrane region" description="Helical" evidence="7">
    <location>
        <begin position="82"/>
        <end position="100"/>
    </location>
</feature>
<feature type="transmembrane region" description="Helical" evidence="7">
    <location>
        <begin position="120"/>
        <end position="145"/>
    </location>
</feature>
<dbReference type="AlphaFoldDB" id="A0A3B0STV8"/>
<evidence type="ECO:0000256" key="6">
    <source>
        <dbReference type="ARBA" id="ARBA00023136"/>
    </source>
</evidence>
<sequence>VHDIVHIRKTAMWVFLGSEAMFFAAMISSFLLYRTTTNGGPGSELFEIPFTSASSFVLLMSSLTMVLAHHSFGRQDMRQTRIWLVATALLGATFLAGQIFEFTVFFEEGLKPGTSPFGSAFYMLTGFHGIHVFVGVLLLTAMVILSSTGRLKPDSGLNVELVGLYWHFVDIVWIVIFTVVYLLQV</sequence>
<evidence type="ECO:0000256" key="5">
    <source>
        <dbReference type="ARBA" id="ARBA00022989"/>
    </source>
</evidence>
<keyword evidence="9" id="KW-0560">Oxidoreductase</keyword>
<reference evidence="9" key="1">
    <citation type="submission" date="2018-06" db="EMBL/GenBank/DDBJ databases">
        <authorList>
            <person name="Zhirakovskaya E."/>
        </authorList>
    </citation>
    <scope>NUCLEOTIDE SEQUENCE</scope>
</reference>
<evidence type="ECO:0000256" key="4">
    <source>
        <dbReference type="ARBA" id="ARBA00022692"/>
    </source>
</evidence>
<feature type="transmembrane region" description="Helical" evidence="7">
    <location>
        <begin position="12"/>
        <end position="33"/>
    </location>
</feature>
<name>A0A3B0STV8_9ZZZZ</name>
<evidence type="ECO:0000256" key="1">
    <source>
        <dbReference type="ARBA" id="ARBA00004651"/>
    </source>
</evidence>
<dbReference type="Pfam" id="PF00510">
    <property type="entry name" value="COX3"/>
    <property type="match status" value="1"/>
</dbReference>
<dbReference type="PANTHER" id="PTHR11403">
    <property type="entry name" value="CYTOCHROME C OXIDASE SUBUNIT III"/>
    <property type="match status" value="1"/>
</dbReference>
<evidence type="ECO:0000256" key="3">
    <source>
        <dbReference type="ARBA" id="ARBA00022475"/>
    </source>
</evidence>
<dbReference type="InterPro" id="IPR013833">
    <property type="entry name" value="Cyt_c_oxidase_su3_a-hlx"/>
</dbReference>
<feature type="domain" description="Heme-copper oxidase subunit III family profile" evidence="8">
    <location>
        <begin position="1"/>
        <end position="185"/>
    </location>
</feature>
<feature type="non-terminal residue" evidence="9">
    <location>
        <position position="1"/>
    </location>
</feature>
<dbReference type="EMBL" id="UOEK01000561">
    <property type="protein sequence ID" value="VAW09345.1"/>
    <property type="molecule type" value="Genomic_DNA"/>
</dbReference>
<dbReference type="GO" id="GO:0005886">
    <property type="term" value="C:plasma membrane"/>
    <property type="evidence" value="ECO:0007669"/>
    <property type="project" value="UniProtKB-SubCell"/>
</dbReference>
<evidence type="ECO:0000256" key="2">
    <source>
        <dbReference type="ARBA" id="ARBA00010581"/>
    </source>
</evidence>
<accession>A0A3B0STV8</accession>
<dbReference type="EC" id="1.9.3.1" evidence="9"/>
<evidence type="ECO:0000259" key="8">
    <source>
        <dbReference type="PROSITE" id="PS50253"/>
    </source>
</evidence>
<dbReference type="InterPro" id="IPR035973">
    <property type="entry name" value="Cyt_c_oxidase_su3-like_sf"/>
</dbReference>
<comment type="subcellular location">
    <subcellularLocation>
        <location evidence="1">Cell membrane</location>
        <topology evidence="1">Multi-pass membrane protein</topology>
    </subcellularLocation>
</comment>
<dbReference type="SUPFAM" id="SSF81452">
    <property type="entry name" value="Cytochrome c oxidase subunit III-like"/>
    <property type="match status" value="1"/>
</dbReference>
<proteinExistence type="inferred from homology"/>
<protein>
    <submittedName>
        <fullName evidence="9">Cytochrome c oxidase polypeptide III</fullName>
        <ecNumber evidence="9">1.9.3.1</ecNumber>
    </submittedName>
</protein>
<keyword evidence="5 7" id="KW-1133">Transmembrane helix</keyword>
<dbReference type="FunFam" id="1.20.120.80:FF:000001">
    <property type="entry name" value="Cytochrome (Ubi)quinol oxidase subunit III"/>
    <property type="match status" value="1"/>
</dbReference>
<dbReference type="GO" id="GO:0004129">
    <property type="term" value="F:cytochrome-c oxidase activity"/>
    <property type="evidence" value="ECO:0007669"/>
    <property type="project" value="InterPro"/>
</dbReference>
<dbReference type="PROSITE" id="PS50253">
    <property type="entry name" value="COX3"/>
    <property type="match status" value="1"/>
</dbReference>
<dbReference type="InterPro" id="IPR024791">
    <property type="entry name" value="Cyt_c/ubiquinol_Oxase_su3"/>
</dbReference>
<keyword evidence="3" id="KW-1003">Cell membrane</keyword>
<dbReference type="GO" id="GO:0019646">
    <property type="term" value="P:aerobic electron transport chain"/>
    <property type="evidence" value="ECO:0007669"/>
    <property type="project" value="InterPro"/>
</dbReference>
<evidence type="ECO:0000256" key="7">
    <source>
        <dbReference type="SAM" id="Phobius"/>
    </source>
</evidence>
<dbReference type="CDD" id="cd00386">
    <property type="entry name" value="Heme_Cu_Oxidase_III_like"/>
    <property type="match status" value="1"/>
</dbReference>
<dbReference type="InterPro" id="IPR000298">
    <property type="entry name" value="Cyt_c_oxidase-like_su3"/>
</dbReference>
<evidence type="ECO:0000313" key="9">
    <source>
        <dbReference type="EMBL" id="VAW09345.1"/>
    </source>
</evidence>
<dbReference type="PANTHER" id="PTHR11403:SF2">
    <property type="entry name" value="CYTOCHROME BO(3) UBIQUINOL OXIDASE SUBUNIT 3"/>
    <property type="match status" value="1"/>
</dbReference>
<keyword evidence="4 7" id="KW-0812">Transmembrane</keyword>
<feature type="transmembrane region" description="Helical" evidence="7">
    <location>
        <begin position="53"/>
        <end position="70"/>
    </location>
</feature>
<dbReference type="GO" id="GO:0016491">
    <property type="term" value="F:oxidoreductase activity"/>
    <property type="evidence" value="ECO:0007669"/>
    <property type="project" value="UniProtKB-KW"/>
</dbReference>
<feature type="transmembrane region" description="Helical" evidence="7">
    <location>
        <begin position="157"/>
        <end position="183"/>
    </location>
</feature>
<keyword evidence="6 7" id="KW-0472">Membrane</keyword>
<comment type="similarity">
    <text evidence="2">Belongs to the cytochrome c oxidase subunit 3 family.</text>
</comment>
<organism evidence="9">
    <name type="scientific">hydrothermal vent metagenome</name>
    <dbReference type="NCBI Taxonomy" id="652676"/>
    <lineage>
        <taxon>unclassified sequences</taxon>
        <taxon>metagenomes</taxon>
        <taxon>ecological metagenomes</taxon>
    </lineage>
</organism>
<gene>
    <name evidence="9" type="ORF">MNBD_ACTINO02-3071</name>
</gene>
<dbReference type="Gene3D" id="1.20.120.80">
    <property type="entry name" value="Cytochrome c oxidase, subunit III, four-helix bundle"/>
    <property type="match status" value="1"/>
</dbReference>